<keyword evidence="2" id="KW-0812">Transmembrane</keyword>
<proteinExistence type="predicted"/>
<keyword evidence="2" id="KW-0472">Membrane</keyword>
<accession>G0QZ99</accession>
<dbReference type="RefSeq" id="XP_004030692.1">
    <property type="nucleotide sequence ID" value="XM_004030644.1"/>
</dbReference>
<protein>
    <recommendedName>
        <fullName evidence="5">Transmembrane protein</fullName>
    </recommendedName>
</protein>
<keyword evidence="4" id="KW-1185">Reference proteome</keyword>
<sequence length="188" mass="22793">MFYSMQYKIQINTSLNIDQLNKEKNRKILKLNNQNNRKNQQQVEAKIKENKLKKKIKPFLKIIKIKKNLRNKLKGGKNQKQTKIISRKGKLNSRKCKKQLFKMPNNVNLEIIQALFGSLNQDANFVLFYIMKIGLMMLYNIYKVLFQIAKRYKMCIFREFYNNMRLVFIQKWGNMKKVFKKQRKIKFL</sequence>
<feature type="coiled-coil region" evidence="1">
    <location>
        <begin position="17"/>
        <end position="51"/>
    </location>
</feature>
<dbReference type="AlphaFoldDB" id="G0QZ99"/>
<dbReference type="Proteomes" id="UP000008983">
    <property type="component" value="Unassembled WGS sequence"/>
</dbReference>
<reference evidence="3 4" key="1">
    <citation type="submission" date="2011-07" db="EMBL/GenBank/DDBJ databases">
        <authorList>
            <person name="Coyne R."/>
            <person name="Brami D."/>
            <person name="Johnson J."/>
            <person name="Hostetler J."/>
            <person name="Hannick L."/>
            <person name="Clark T."/>
            <person name="Cassidy-Hanley D."/>
            <person name="Inman J."/>
        </authorList>
    </citation>
    <scope>NUCLEOTIDE SEQUENCE [LARGE SCALE GENOMIC DNA]</scope>
    <source>
        <strain evidence="3 4">G5</strain>
    </source>
</reference>
<dbReference type="GeneID" id="14905554"/>
<evidence type="ECO:0000256" key="1">
    <source>
        <dbReference type="SAM" id="Coils"/>
    </source>
</evidence>
<keyword evidence="1" id="KW-0175">Coiled coil</keyword>
<evidence type="ECO:0000313" key="4">
    <source>
        <dbReference type="Proteomes" id="UP000008983"/>
    </source>
</evidence>
<dbReference type="InParanoid" id="G0QZ99"/>
<evidence type="ECO:0000256" key="2">
    <source>
        <dbReference type="SAM" id="Phobius"/>
    </source>
</evidence>
<organism evidence="3 4">
    <name type="scientific">Ichthyophthirius multifiliis</name>
    <name type="common">White spot disease agent</name>
    <name type="synonym">Ich</name>
    <dbReference type="NCBI Taxonomy" id="5932"/>
    <lineage>
        <taxon>Eukaryota</taxon>
        <taxon>Sar</taxon>
        <taxon>Alveolata</taxon>
        <taxon>Ciliophora</taxon>
        <taxon>Intramacronucleata</taxon>
        <taxon>Oligohymenophorea</taxon>
        <taxon>Hymenostomatida</taxon>
        <taxon>Ophryoglenina</taxon>
        <taxon>Ichthyophthirius</taxon>
    </lineage>
</organism>
<keyword evidence="2" id="KW-1133">Transmembrane helix</keyword>
<evidence type="ECO:0008006" key="5">
    <source>
        <dbReference type="Google" id="ProtNLM"/>
    </source>
</evidence>
<evidence type="ECO:0000313" key="3">
    <source>
        <dbReference type="EMBL" id="EGR29456.1"/>
    </source>
</evidence>
<feature type="transmembrane region" description="Helical" evidence="2">
    <location>
        <begin position="125"/>
        <end position="145"/>
    </location>
</feature>
<name>G0QZ99_ICHMU</name>
<dbReference type="EMBL" id="GL984142">
    <property type="protein sequence ID" value="EGR29456.1"/>
    <property type="molecule type" value="Genomic_DNA"/>
</dbReference>
<gene>
    <name evidence="3" type="ORF">IMG5_155330</name>
</gene>